<sequence length="149" mass="15837">MLNITRCRSILTAFGIALGSTGALSANAAELVIDPLGTNGLSPIPFNARNSGTEPIDCQIAAAHFYSVDLGTAAPGGEVKAELWASVATGEVYVLNRTRVRIPVQSLWCGFAGRAWETRDPVELARKAGHTPGPITLMCQGETDRLRCR</sequence>
<proteinExistence type="predicted"/>
<evidence type="ECO:0000313" key="3">
    <source>
        <dbReference type="Proteomes" id="UP001165667"/>
    </source>
</evidence>
<name>A0AA41Z949_9HYPH</name>
<feature type="chain" id="PRO_5041226251" evidence="1">
    <location>
        <begin position="29"/>
        <end position="149"/>
    </location>
</feature>
<protein>
    <submittedName>
        <fullName evidence="2">Uncharacterized protein</fullName>
    </submittedName>
</protein>
<evidence type="ECO:0000313" key="2">
    <source>
        <dbReference type="EMBL" id="MCW6511607.1"/>
    </source>
</evidence>
<evidence type="ECO:0000256" key="1">
    <source>
        <dbReference type="SAM" id="SignalP"/>
    </source>
</evidence>
<reference evidence="2" key="1">
    <citation type="submission" date="2022-05" db="EMBL/GenBank/DDBJ databases">
        <authorList>
            <person name="Pankratov T."/>
        </authorList>
    </citation>
    <scope>NUCLEOTIDE SEQUENCE</scope>
    <source>
        <strain evidence="2">BP6-180914</strain>
    </source>
</reference>
<gene>
    <name evidence="2" type="ORF">M8523_26905</name>
</gene>
<dbReference type="AlphaFoldDB" id="A0AA41Z949"/>
<dbReference type="Proteomes" id="UP001165667">
    <property type="component" value="Unassembled WGS sequence"/>
</dbReference>
<dbReference type="RefSeq" id="WP_282587985.1">
    <property type="nucleotide sequence ID" value="NZ_JAMOIM010000029.1"/>
</dbReference>
<dbReference type="EMBL" id="JAMOIM010000029">
    <property type="protein sequence ID" value="MCW6511607.1"/>
    <property type="molecule type" value="Genomic_DNA"/>
</dbReference>
<keyword evidence="3" id="KW-1185">Reference proteome</keyword>
<keyword evidence="1" id="KW-0732">Signal</keyword>
<accession>A0AA41Z949</accession>
<comment type="caution">
    <text evidence="2">The sequence shown here is derived from an EMBL/GenBank/DDBJ whole genome shotgun (WGS) entry which is preliminary data.</text>
</comment>
<organism evidence="2 3">
    <name type="scientific">Lichenifustis flavocetrariae</name>
    <dbReference type="NCBI Taxonomy" id="2949735"/>
    <lineage>
        <taxon>Bacteria</taxon>
        <taxon>Pseudomonadati</taxon>
        <taxon>Pseudomonadota</taxon>
        <taxon>Alphaproteobacteria</taxon>
        <taxon>Hyphomicrobiales</taxon>
        <taxon>Lichenihabitantaceae</taxon>
        <taxon>Lichenifustis</taxon>
    </lineage>
</organism>
<feature type="signal peptide" evidence="1">
    <location>
        <begin position="1"/>
        <end position="28"/>
    </location>
</feature>